<dbReference type="Pfam" id="PF00361">
    <property type="entry name" value="Proton_antipo_M"/>
    <property type="match status" value="1"/>
</dbReference>
<feature type="domain" description="NADH:quinone oxidoreductase/Mrp antiporter transmembrane" evidence="9">
    <location>
        <begin position="122"/>
        <end position="402"/>
    </location>
</feature>
<dbReference type="InterPro" id="IPR001750">
    <property type="entry name" value="ND/Mrp_TM"/>
</dbReference>
<feature type="transmembrane region" description="Helical" evidence="8">
    <location>
        <begin position="474"/>
        <end position="491"/>
    </location>
</feature>
<feature type="transmembrane region" description="Helical" evidence="8">
    <location>
        <begin position="30"/>
        <end position="48"/>
    </location>
</feature>
<sequence>MNLIPIYLIFIPIIFSIIIYVLANKYINCLVFISQGIISIAIASYYNFIKANGVHEILIGGWNKNIGICLKNDNLSISFILLSVFIWWTILIYSWNKKRENYKFWFFLLFLEGAFLGLLQTNDLFNFFIFLEIITIVSSILIIYKRDGRSVRAGLYYLLFNSSGMIFFLVSLIALYMTTGTLNMDIMSQRIALINNTYGIRFSYILIIASLGVKSAFFPVYNWLPKAHGAAPSSISALLSGLLVKSGLYGFIRINQIFNINTPSNLFFLLGFLTALSGVIFALSQKDIKQILAFHTISQIGIILMGLSAMQGKQYYGGLLHIFNHAIFKVLLFLGAGIIINRYNTKNIFKIRGVFRALPFTAVFLSIGMLSITGSPFFNGFVSKSLIKYSLKGNNLKMLMVYIVNLGTIISFVKLSQIFFGTSNVEKKKITLCNFSLLILAVMCILLGNLYIPIAEKLWNIDLSYIKIFNIKSWLQYLLSLGIGYIIYKKIIAKDLNFIKKIRHTTISFETANMMLVMFIFIMIIWCVLI</sequence>
<feature type="transmembrane region" description="Helical" evidence="8">
    <location>
        <begin position="266"/>
        <end position="284"/>
    </location>
</feature>
<organism evidence="10 11">
    <name type="scientific">Clostridium ganghwense</name>
    <dbReference type="NCBI Taxonomy" id="312089"/>
    <lineage>
        <taxon>Bacteria</taxon>
        <taxon>Bacillati</taxon>
        <taxon>Bacillota</taxon>
        <taxon>Clostridia</taxon>
        <taxon>Eubacteriales</taxon>
        <taxon>Clostridiaceae</taxon>
        <taxon>Clostridium</taxon>
    </lineage>
</organism>
<evidence type="ECO:0000256" key="1">
    <source>
        <dbReference type="ARBA" id="ARBA00004651"/>
    </source>
</evidence>
<evidence type="ECO:0000256" key="8">
    <source>
        <dbReference type="SAM" id="Phobius"/>
    </source>
</evidence>
<evidence type="ECO:0000313" key="11">
    <source>
        <dbReference type="Proteomes" id="UP001079657"/>
    </source>
</evidence>
<feature type="transmembrane region" description="Helical" evidence="8">
    <location>
        <begin position="512"/>
        <end position="529"/>
    </location>
</feature>
<dbReference type="Proteomes" id="UP001079657">
    <property type="component" value="Unassembled WGS sequence"/>
</dbReference>
<dbReference type="EMBL" id="JAPQES010000001">
    <property type="protein sequence ID" value="MCY6369137.1"/>
    <property type="molecule type" value="Genomic_DNA"/>
</dbReference>
<keyword evidence="11" id="KW-1185">Reference proteome</keyword>
<dbReference type="PANTHER" id="PTHR42703">
    <property type="entry name" value="NADH DEHYDROGENASE"/>
    <property type="match status" value="1"/>
</dbReference>
<feature type="transmembrane region" description="Helical" evidence="8">
    <location>
        <begin position="6"/>
        <end position="23"/>
    </location>
</feature>
<dbReference type="RefSeq" id="WP_268047458.1">
    <property type="nucleotide sequence ID" value="NZ_JAPQES010000001.1"/>
</dbReference>
<feature type="transmembrane region" description="Helical" evidence="8">
    <location>
        <begin position="353"/>
        <end position="378"/>
    </location>
</feature>
<feature type="transmembrane region" description="Helical" evidence="8">
    <location>
        <begin position="235"/>
        <end position="254"/>
    </location>
</feature>
<feature type="transmembrane region" description="Helical" evidence="8">
    <location>
        <begin position="432"/>
        <end position="454"/>
    </location>
</feature>
<feature type="transmembrane region" description="Helical" evidence="8">
    <location>
        <begin position="156"/>
        <end position="178"/>
    </location>
</feature>
<comment type="similarity">
    <text evidence="2">Belongs to the CPA3 antiporters (TC 2.A.63) subunit D family.</text>
</comment>
<dbReference type="PANTHER" id="PTHR42703:SF1">
    <property type="entry name" value="NA(+)_H(+) ANTIPORTER SUBUNIT D1"/>
    <property type="match status" value="1"/>
</dbReference>
<name>A0ABT4CJB2_9CLOT</name>
<feature type="transmembrane region" description="Helical" evidence="8">
    <location>
        <begin position="322"/>
        <end position="341"/>
    </location>
</feature>
<keyword evidence="5 8" id="KW-1133">Transmembrane helix</keyword>
<evidence type="ECO:0000259" key="9">
    <source>
        <dbReference type="Pfam" id="PF00361"/>
    </source>
</evidence>
<evidence type="ECO:0000256" key="7">
    <source>
        <dbReference type="RuleBase" id="RU000320"/>
    </source>
</evidence>
<protein>
    <submittedName>
        <fullName evidence="10">Proton-conducting transporter membrane subunit</fullName>
    </submittedName>
</protein>
<feature type="transmembrane region" description="Helical" evidence="8">
    <location>
        <begin position="75"/>
        <end position="95"/>
    </location>
</feature>
<reference evidence="10" key="1">
    <citation type="submission" date="2022-12" db="EMBL/GenBank/DDBJ databases">
        <authorList>
            <person name="Wang J."/>
        </authorList>
    </citation>
    <scope>NUCLEOTIDE SEQUENCE</scope>
    <source>
        <strain evidence="10">HY-42-06</strain>
    </source>
</reference>
<evidence type="ECO:0000256" key="5">
    <source>
        <dbReference type="ARBA" id="ARBA00022989"/>
    </source>
</evidence>
<keyword evidence="4 7" id="KW-0812">Transmembrane</keyword>
<evidence type="ECO:0000256" key="6">
    <source>
        <dbReference type="ARBA" id="ARBA00023136"/>
    </source>
</evidence>
<dbReference type="InterPro" id="IPR003918">
    <property type="entry name" value="NADH_UbQ_OxRdtase"/>
</dbReference>
<feature type="transmembrane region" description="Helical" evidence="8">
    <location>
        <begin position="125"/>
        <end position="144"/>
    </location>
</feature>
<evidence type="ECO:0000256" key="4">
    <source>
        <dbReference type="ARBA" id="ARBA00022692"/>
    </source>
</evidence>
<feature type="transmembrane region" description="Helical" evidence="8">
    <location>
        <begin position="398"/>
        <end position="420"/>
    </location>
</feature>
<comment type="subcellular location">
    <subcellularLocation>
        <location evidence="1">Cell membrane</location>
        <topology evidence="1">Multi-pass membrane protein</topology>
    </subcellularLocation>
    <subcellularLocation>
        <location evidence="7">Membrane</location>
        <topology evidence="7">Multi-pass membrane protein</topology>
    </subcellularLocation>
</comment>
<feature type="transmembrane region" description="Helical" evidence="8">
    <location>
        <begin position="291"/>
        <end position="310"/>
    </location>
</feature>
<evidence type="ECO:0000313" key="10">
    <source>
        <dbReference type="EMBL" id="MCY6369137.1"/>
    </source>
</evidence>
<dbReference type="PRINTS" id="PR01437">
    <property type="entry name" value="NUOXDRDTASE4"/>
</dbReference>
<feature type="transmembrane region" description="Helical" evidence="8">
    <location>
        <begin position="102"/>
        <end position="119"/>
    </location>
</feature>
<feature type="transmembrane region" description="Helical" evidence="8">
    <location>
        <begin position="198"/>
        <end position="223"/>
    </location>
</feature>
<accession>A0ABT4CJB2</accession>
<keyword evidence="3" id="KW-1003">Cell membrane</keyword>
<proteinExistence type="inferred from homology"/>
<evidence type="ECO:0000256" key="3">
    <source>
        <dbReference type="ARBA" id="ARBA00022475"/>
    </source>
</evidence>
<comment type="caution">
    <text evidence="10">The sequence shown here is derived from an EMBL/GenBank/DDBJ whole genome shotgun (WGS) entry which is preliminary data.</text>
</comment>
<dbReference type="InterPro" id="IPR050586">
    <property type="entry name" value="CPA3_Na-H_Antiporter_D"/>
</dbReference>
<keyword evidence="6 8" id="KW-0472">Membrane</keyword>
<evidence type="ECO:0000256" key="2">
    <source>
        <dbReference type="ARBA" id="ARBA00005346"/>
    </source>
</evidence>
<gene>
    <name evidence="10" type="ORF">OXH55_00565</name>
</gene>